<feature type="region of interest" description="Disordered" evidence="3">
    <location>
        <begin position="125"/>
        <end position="144"/>
    </location>
</feature>
<dbReference type="InterPro" id="IPR029058">
    <property type="entry name" value="AB_hydrolase_fold"/>
</dbReference>
<evidence type="ECO:0000256" key="2">
    <source>
        <dbReference type="ARBA" id="ARBA00022801"/>
    </source>
</evidence>
<evidence type="ECO:0000256" key="3">
    <source>
        <dbReference type="SAM" id="MobiDB-lite"/>
    </source>
</evidence>
<keyword evidence="2" id="KW-0378">Hydrolase</keyword>
<organism evidence="6 7">
    <name type="scientific">Kibdelosporangium aridum</name>
    <dbReference type="NCBI Taxonomy" id="2030"/>
    <lineage>
        <taxon>Bacteria</taxon>
        <taxon>Bacillati</taxon>
        <taxon>Actinomycetota</taxon>
        <taxon>Actinomycetes</taxon>
        <taxon>Pseudonocardiales</taxon>
        <taxon>Pseudonocardiaceae</taxon>
        <taxon>Kibdelosporangium</taxon>
    </lineage>
</organism>
<sequence length="466" mass="50562">MVAILVTATGISGTPAHAGPEWKPCAELHDKWTEKVPEDKGGAECAYVAVPLDYSKPDGRKLNIAVSRLKAKGQRRGVMLMNPGGPGFYALPQPFSIRDSKIAVLEENYDLIGFDPRGVGFSAAQFCDHQSPPPPPPTSAEDGARKSFDSYAAWNKACAAKDPEFLAQITTANTARDMDKIREALGEQKISFYGVSYGTFLGAIYRGLFDSRVDRMWLDSVMPPALDMAQMDSDIAALGAADVEPFLKWLAARDFEYHLGKTVAEVRKTLLDLRAELDAKPRGDIDGMTVGGLASPSPNRYAESARDLVTLLEGGTPPGSQPVRAQSFGVDGFQSNALAARAVFCNEAIGGRNFADAWAKRQERLAKYPFTGGYIDFSLWCADWPFTTRPVQLPKGTSALQLSGHLYEGVTPYLWAQRMQNTVGGALLTIEDNAHSGARRLSCSADKMVVFFRTGRTDNGTCEGLS</sequence>
<dbReference type="Proteomes" id="UP000192674">
    <property type="component" value="Unassembled WGS sequence"/>
</dbReference>
<evidence type="ECO:0000256" key="1">
    <source>
        <dbReference type="ARBA" id="ARBA00010088"/>
    </source>
</evidence>
<dbReference type="InterPro" id="IPR013595">
    <property type="entry name" value="Pept_S33_TAP-like_C"/>
</dbReference>
<dbReference type="AlphaFoldDB" id="A0A1Y5XLT5"/>
<evidence type="ECO:0000313" key="6">
    <source>
        <dbReference type="EMBL" id="SMD05277.1"/>
    </source>
</evidence>
<dbReference type="Pfam" id="PF00561">
    <property type="entry name" value="Abhydrolase_1"/>
    <property type="match status" value="1"/>
</dbReference>
<dbReference type="InterPro" id="IPR000073">
    <property type="entry name" value="AB_hydrolase_1"/>
</dbReference>
<name>A0A1Y5XLT5_KIBAR</name>
<keyword evidence="7" id="KW-1185">Reference proteome</keyword>
<dbReference type="GO" id="GO:0016787">
    <property type="term" value="F:hydrolase activity"/>
    <property type="evidence" value="ECO:0007669"/>
    <property type="project" value="UniProtKB-KW"/>
</dbReference>
<protein>
    <submittedName>
        <fullName evidence="6">TAP-like protein</fullName>
    </submittedName>
</protein>
<dbReference type="Gene3D" id="3.40.50.1820">
    <property type="entry name" value="alpha/beta hydrolase"/>
    <property type="match status" value="1"/>
</dbReference>
<reference evidence="6 7" key="1">
    <citation type="submission" date="2017-04" db="EMBL/GenBank/DDBJ databases">
        <authorList>
            <person name="Afonso C.L."/>
            <person name="Miller P.J."/>
            <person name="Scott M.A."/>
            <person name="Spackman E."/>
            <person name="Goraichik I."/>
            <person name="Dimitrov K.M."/>
            <person name="Suarez D.L."/>
            <person name="Swayne D.E."/>
        </authorList>
    </citation>
    <scope>NUCLEOTIDE SEQUENCE [LARGE SCALE GENOMIC DNA]</scope>
    <source>
        <strain evidence="6 7">DSM 43828</strain>
    </source>
</reference>
<dbReference type="EMBL" id="FWXV01000003">
    <property type="protein sequence ID" value="SMD05277.1"/>
    <property type="molecule type" value="Genomic_DNA"/>
</dbReference>
<dbReference type="PANTHER" id="PTHR43248:SF25">
    <property type="entry name" value="AB HYDROLASE-1 DOMAIN-CONTAINING PROTEIN-RELATED"/>
    <property type="match status" value="1"/>
</dbReference>
<feature type="domain" description="Peptidase S33 tripeptidyl aminopeptidase-like C-terminal" evidence="5">
    <location>
        <begin position="378"/>
        <end position="459"/>
    </location>
</feature>
<comment type="similarity">
    <text evidence="1">Belongs to the peptidase S33 family.</text>
</comment>
<gene>
    <name evidence="6" type="ORF">SAMN05661093_03935</name>
</gene>
<proteinExistence type="inferred from homology"/>
<dbReference type="Pfam" id="PF08386">
    <property type="entry name" value="Abhydrolase_4"/>
    <property type="match status" value="1"/>
</dbReference>
<evidence type="ECO:0000259" key="5">
    <source>
        <dbReference type="Pfam" id="PF08386"/>
    </source>
</evidence>
<accession>A0A1Y5XLT5</accession>
<dbReference type="SUPFAM" id="SSF53474">
    <property type="entry name" value="alpha/beta-Hydrolases"/>
    <property type="match status" value="1"/>
</dbReference>
<evidence type="ECO:0000259" key="4">
    <source>
        <dbReference type="Pfam" id="PF00561"/>
    </source>
</evidence>
<feature type="domain" description="AB hydrolase-1" evidence="4">
    <location>
        <begin position="78"/>
        <end position="268"/>
    </location>
</feature>
<dbReference type="InterPro" id="IPR051601">
    <property type="entry name" value="Serine_prot/Carboxylest_S33"/>
</dbReference>
<dbReference type="PANTHER" id="PTHR43248">
    <property type="entry name" value="2-SUCCINYL-6-HYDROXY-2,4-CYCLOHEXADIENE-1-CARBOXYLATE SYNTHASE"/>
    <property type="match status" value="1"/>
</dbReference>
<evidence type="ECO:0000313" key="7">
    <source>
        <dbReference type="Proteomes" id="UP000192674"/>
    </source>
</evidence>